<proteinExistence type="predicted"/>
<feature type="non-terminal residue" evidence="2">
    <location>
        <position position="1"/>
    </location>
</feature>
<protein>
    <submittedName>
        <fullName evidence="2">Uncharacterized protein</fullName>
    </submittedName>
</protein>
<dbReference type="Proteomes" id="UP000324800">
    <property type="component" value="Unassembled WGS sequence"/>
</dbReference>
<name>A0A5J4WL19_9EUKA</name>
<dbReference type="EMBL" id="SNRW01001630">
    <property type="protein sequence ID" value="KAA6395640.1"/>
    <property type="molecule type" value="Genomic_DNA"/>
</dbReference>
<accession>A0A5J4WL19</accession>
<evidence type="ECO:0000313" key="2">
    <source>
        <dbReference type="EMBL" id="KAA6395640.1"/>
    </source>
</evidence>
<feature type="region of interest" description="Disordered" evidence="1">
    <location>
        <begin position="71"/>
        <end position="101"/>
    </location>
</feature>
<comment type="caution">
    <text evidence="2">The sequence shown here is derived from an EMBL/GenBank/DDBJ whole genome shotgun (WGS) entry which is preliminary data.</text>
</comment>
<feature type="compositionally biased region" description="Acidic residues" evidence="1">
    <location>
        <begin position="81"/>
        <end position="101"/>
    </location>
</feature>
<dbReference type="AlphaFoldDB" id="A0A5J4WL19"/>
<reference evidence="2 3" key="1">
    <citation type="submission" date="2019-03" db="EMBL/GenBank/DDBJ databases">
        <title>Single cell metagenomics reveals metabolic interactions within the superorganism composed of flagellate Streblomastix strix and complex community of Bacteroidetes bacteria on its surface.</title>
        <authorList>
            <person name="Treitli S.C."/>
            <person name="Kolisko M."/>
            <person name="Husnik F."/>
            <person name="Keeling P."/>
            <person name="Hampl V."/>
        </authorList>
    </citation>
    <scope>NUCLEOTIDE SEQUENCE [LARGE SCALE GENOMIC DNA]</scope>
    <source>
        <strain evidence="2">ST1C</strain>
    </source>
</reference>
<evidence type="ECO:0000313" key="3">
    <source>
        <dbReference type="Proteomes" id="UP000324800"/>
    </source>
</evidence>
<gene>
    <name evidence="2" type="ORF">EZS28_008831</name>
</gene>
<sequence>IVDLKDQLRHLTFVDSIKSKSNSNGHEVIIYDVESVQNDSREKIVATEISNDESGERAIIDMTVKTRKGKSKLKRSTVQIENEDLKEDSESEDTQSEQIDV</sequence>
<evidence type="ECO:0000256" key="1">
    <source>
        <dbReference type="SAM" id="MobiDB-lite"/>
    </source>
</evidence>
<organism evidence="2 3">
    <name type="scientific">Streblomastix strix</name>
    <dbReference type="NCBI Taxonomy" id="222440"/>
    <lineage>
        <taxon>Eukaryota</taxon>
        <taxon>Metamonada</taxon>
        <taxon>Preaxostyla</taxon>
        <taxon>Oxymonadida</taxon>
        <taxon>Streblomastigidae</taxon>
        <taxon>Streblomastix</taxon>
    </lineage>
</organism>